<gene>
    <name evidence="1" type="ORF">R5R35_011014</name>
</gene>
<organism evidence="1 2">
    <name type="scientific">Gryllus longicercus</name>
    <dbReference type="NCBI Taxonomy" id="2509291"/>
    <lineage>
        <taxon>Eukaryota</taxon>
        <taxon>Metazoa</taxon>
        <taxon>Ecdysozoa</taxon>
        <taxon>Arthropoda</taxon>
        <taxon>Hexapoda</taxon>
        <taxon>Insecta</taxon>
        <taxon>Pterygota</taxon>
        <taxon>Neoptera</taxon>
        <taxon>Polyneoptera</taxon>
        <taxon>Orthoptera</taxon>
        <taxon>Ensifera</taxon>
        <taxon>Gryllidea</taxon>
        <taxon>Grylloidea</taxon>
        <taxon>Gryllidae</taxon>
        <taxon>Gryllinae</taxon>
        <taxon>Gryllus</taxon>
    </lineage>
</organism>
<accession>A0AAN9V539</accession>
<dbReference type="EMBL" id="JAZDUA010000955">
    <property type="protein sequence ID" value="KAK7788724.1"/>
    <property type="molecule type" value="Genomic_DNA"/>
</dbReference>
<evidence type="ECO:0000313" key="1">
    <source>
        <dbReference type="EMBL" id="KAK7788724.1"/>
    </source>
</evidence>
<dbReference type="Proteomes" id="UP001378592">
    <property type="component" value="Unassembled WGS sequence"/>
</dbReference>
<evidence type="ECO:0000313" key="2">
    <source>
        <dbReference type="Proteomes" id="UP001378592"/>
    </source>
</evidence>
<proteinExistence type="predicted"/>
<protein>
    <submittedName>
        <fullName evidence="1">Uncharacterized protein</fullName>
    </submittedName>
</protein>
<sequence length="208" mass="22693">MSLRFSINCENDSSGNEADCESDFDHECMSSQRVPSRRCSIGKAINKFRSVAKEENGFNADSCTSGANVSGKKTVHKMVATLIESVRSTKLPSTSEEEAMSKMGARLFTASAACKKLSVPNDNYSDSSCYSSCYECTNESSVTAHSDTEIDSESEGQLTPEAFYSLEALNSEFVVKLQSITPENKTSAASLMDMDGEMAELMCCYKRE</sequence>
<reference evidence="1 2" key="1">
    <citation type="submission" date="2024-03" db="EMBL/GenBank/DDBJ databases">
        <title>The genome assembly and annotation of the cricket Gryllus longicercus Weissman &amp; Gray.</title>
        <authorList>
            <person name="Szrajer S."/>
            <person name="Gray D."/>
            <person name="Ylla G."/>
        </authorList>
    </citation>
    <scope>NUCLEOTIDE SEQUENCE [LARGE SCALE GENOMIC DNA]</scope>
    <source>
        <strain evidence="1">DAG 2021-001</strain>
        <tissue evidence="1">Whole body minus gut</tissue>
    </source>
</reference>
<name>A0AAN9V539_9ORTH</name>
<dbReference type="AlphaFoldDB" id="A0AAN9V539"/>
<comment type="caution">
    <text evidence="1">The sequence shown here is derived from an EMBL/GenBank/DDBJ whole genome shotgun (WGS) entry which is preliminary data.</text>
</comment>
<keyword evidence="2" id="KW-1185">Reference proteome</keyword>